<dbReference type="PROSITE" id="PS51178">
    <property type="entry name" value="PASTA"/>
    <property type="match status" value="4"/>
</dbReference>
<reference evidence="13 14" key="1">
    <citation type="submission" date="2018-07" db="EMBL/GenBank/DDBJ databases">
        <title>Genomic Encyclopedia of Type Strains, Phase III (KMG-III): the genomes of soil and plant-associated and newly described type strains.</title>
        <authorList>
            <person name="Whitman W."/>
        </authorList>
    </citation>
    <scope>NUCLEOTIDE SEQUENCE [LARGE SCALE GENOMIC DNA]</scope>
    <source>
        <strain evidence="13 14">CECT 8575</strain>
    </source>
</reference>
<accession>A0A368VQA5</accession>
<feature type="domain" description="PASTA" evidence="12">
    <location>
        <begin position="480"/>
        <end position="548"/>
    </location>
</feature>
<dbReference type="PANTHER" id="PTHR43289:SF34">
    <property type="entry name" value="SERINE_THREONINE-PROTEIN KINASE YBDM-RELATED"/>
    <property type="match status" value="1"/>
</dbReference>
<keyword evidence="10" id="KW-0812">Transmembrane</keyword>
<dbReference type="Gene3D" id="1.10.510.10">
    <property type="entry name" value="Transferase(Phosphotransferase) domain 1"/>
    <property type="match status" value="1"/>
</dbReference>
<keyword evidence="10" id="KW-0472">Membrane</keyword>
<dbReference type="Pfam" id="PF03793">
    <property type="entry name" value="PASTA"/>
    <property type="match status" value="4"/>
</dbReference>
<feature type="transmembrane region" description="Helical" evidence="10">
    <location>
        <begin position="390"/>
        <end position="411"/>
    </location>
</feature>
<dbReference type="GO" id="GO:0004674">
    <property type="term" value="F:protein serine/threonine kinase activity"/>
    <property type="evidence" value="ECO:0007669"/>
    <property type="project" value="UniProtKB-KW"/>
</dbReference>
<evidence type="ECO:0000256" key="10">
    <source>
        <dbReference type="SAM" id="Phobius"/>
    </source>
</evidence>
<dbReference type="CDD" id="cd06577">
    <property type="entry name" value="PASTA_pknB"/>
    <property type="match status" value="3"/>
</dbReference>
<evidence type="ECO:0000256" key="1">
    <source>
        <dbReference type="ARBA" id="ARBA00012513"/>
    </source>
</evidence>
<keyword evidence="4" id="KW-0547">Nucleotide-binding</keyword>
<feature type="compositionally biased region" description="Basic and acidic residues" evidence="9">
    <location>
        <begin position="368"/>
        <end position="381"/>
    </location>
</feature>
<dbReference type="SMART" id="SM00220">
    <property type="entry name" value="S_TKc"/>
    <property type="match status" value="1"/>
</dbReference>
<dbReference type="SUPFAM" id="SSF54184">
    <property type="entry name" value="Penicillin-binding protein 2x (pbp-2x), c-terminal domain"/>
    <property type="match status" value="1"/>
</dbReference>
<evidence type="ECO:0000256" key="3">
    <source>
        <dbReference type="ARBA" id="ARBA00022679"/>
    </source>
</evidence>
<comment type="catalytic activity">
    <reaction evidence="7">
        <text>L-threonyl-[protein] + ATP = O-phospho-L-threonyl-[protein] + ADP + H(+)</text>
        <dbReference type="Rhea" id="RHEA:46608"/>
        <dbReference type="Rhea" id="RHEA-COMP:11060"/>
        <dbReference type="Rhea" id="RHEA-COMP:11605"/>
        <dbReference type="ChEBI" id="CHEBI:15378"/>
        <dbReference type="ChEBI" id="CHEBI:30013"/>
        <dbReference type="ChEBI" id="CHEBI:30616"/>
        <dbReference type="ChEBI" id="CHEBI:61977"/>
        <dbReference type="ChEBI" id="CHEBI:456216"/>
        <dbReference type="EC" id="2.7.11.1"/>
    </reaction>
</comment>
<dbReference type="AlphaFoldDB" id="A0A368VQA5"/>
<keyword evidence="6" id="KW-0067">ATP-binding</keyword>
<evidence type="ECO:0000256" key="8">
    <source>
        <dbReference type="ARBA" id="ARBA00048679"/>
    </source>
</evidence>
<dbReference type="InterPro" id="IPR000719">
    <property type="entry name" value="Prot_kinase_dom"/>
</dbReference>
<dbReference type="PROSITE" id="PS00108">
    <property type="entry name" value="PROTEIN_KINASE_ST"/>
    <property type="match status" value="1"/>
</dbReference>
<keyword evidence="14" id="KW-1185">Reference proteome</keyword>
<evidence type="ECO:0000256" key="5">
    <source>
        <dbReference type="ARBA" id="ARBA00022777"/>
    </source>
</evidence>
<evidence type="ECO:0000313" key="13">
    <source>
        <dbReference type="EMBL" id="RCW44039.1"/>
    </source>
</evidence>
<evidence type="ECO:0000256" key="4">
    <source>
        <dbReference type="ARBA" id="ARBA00022741"/>
    </source>
</evidence>
<feature type="region of interest" description="Disordered" evidence="9">
    <location>
        <begin position="365"/>
        <end position="385"/>
    </location>
</feature>
<dbReference type="FunFam" id="3.30.200.20:FF:000035">
    <property type="entry name" value="Serine/threonine protein kinase Stk1"/>
    <property type="match status" value="1"/>
</dbReference>
<dbReference type="NCBIfam" id="NF033483">
    <property type="entry name" value="PknB_PASTA_kin"/>
    <property type="match status" value="1"/>
</dbReference>
<gene>
    <name evidence="13" type="ORF">DFQ14_105184</name>
</gene>
<dbReference type="GO" id="GO:0005524">
    <property type="term" value="F:ATP binding"/>
    <property type="evidence" value="ECO:0007669"/>
    <property type="project" value="UniProtKB-KW"/>
</dbReference>
<feature type="domain" description="PASTA" evidence="12">
    <location>
        <begin position="413"/>
        <end position="479"/>
    </location>
</feature>
<dbReference type="EMBL" id="QPJC01000005">
    <property type="protein sequence ID" value="RCW44039.1"/>
    <property type="molecule type" value="Genomic_DNA"/>
</dbReference>
<protein>
    <recommendedName>
        <fullName evidence="1">non-specific serine/threonine protein kinase</fullName>
        <ecNumber evidence="1">2.7.11.1</ecNumber>
    </recommendedName>
</protein>
<name>A0A368VQA5_9ACTN</name>
<dbReference type="Gene3D" id="3.30.200.20">
    <property type="entry name" value="Phosphorylase Kinase, domain 1"/>
    <property type="match status" value="1"/>
</dbReference>
<evidence type="ECO:0000259" key="11">
    <source>
        <dbReference type="PROSITE" id="PS50011"/>
    </source>
</evidence>
<keyword evidence="5 13" id="KW-0418">Kinase</keyword>
<dbReference type="InterPro" id="IPR011009">
    <property type="entry name" value="Kinase-like_dom_sf"/>
</dbReference>
<dbReference type="Pfam" id="PF00069">
    <property type="entry name" value="Pkinase"/>
    <property type="match status" value="1"/>
</dbReference>
<comment type="catalytic activity">
    <reaction evidence="8">
        <text>L-seryl-[protein] + ATP = O-phospho-L-seryl-[protein] + ADP + H(+)</text>
        <dbReference type="Rhea" id="RHEA:17989"/>
        <dbReference type="Rhea" id="RHEA-COMP:9863"/>
        <dbReference type="Rhea" id="RHEA-COMP:11604"/>
        <dbReference type="ChEBI" id="CHEBI:15378"/>
        <dbReference type="ChEBI" id="CHEBI:29999"/>
        <dbReference type="ChEBI" id="CHEBI:30616"/>
        <dbReference type="ChEBI" id="CHEBI:83421"/>
        <dbReference type="ChEBI" id="CHEBI:456216"/>
        <dbReference type="EC" id="2.7.11.1"/>
    </reaction>
</comment>
<sequence length="679" mass="72495">MTAETRHDRRDDLVGAMLERRYRVDSLIARGGMSTVYRGLDTRLDRPVALKVMDSQYSGDRSFIDRFEREARAAARLHHPDVVAVYDQGVDREVDGDRVYLVMQLVEGCTLRDLIRRQGRLPLPVAISVLESVLSALAAAHRADMVHRDIKPENVLIGADGSVKVTDFGLVRAAASAGTTSGSVILGTVAYLSPEQVTTGAADARTDVYAAGVVLYEMLIGEPPYTGDTALSVAYRHVNDDIPAPSEHVPELPPAVDDLVLRATRRDASVRPADAEAFLTEIRTLQSRLGMEPAAIPLPGAEEPTEQVGDGDGDPVTDRFPSVGTTASDVSAVASAHQDIRTGGPQGTRALARPVLDPEQTQDLAAVETRHSEEHSGGLDRSRRRSRRRFTVSTLVVLLLAALVGGTAWWLGTGRYVTVPQVTGKSEAAAKQALQRAGLKPDITRSYHDTISAGTVISASPTGGSRAMRGEEIRMVVSRGKPKVPEVPVGTPVSEAQRILRDAKLDPTLDSSADRYHTSVPKGRVLGLSPAPGTPVATSATVTIIVSKGPPPVAVPDVRGKSKEQAFAALRQAGFEPYVKGKKFSSEVNTNHVISTDPKVGTEVELRGSPRVGVVLSNAVTVPNFMGMRARQAQEKAAGLGLELEVKSFLNRSNGRVLGQLPLAGNKVEPGSTVTITTL</sequence>
<proteinExistence type="predicted"/>
<feature type="domain" description="PASTA" evidence="12">
    <location>
        <begin position="619"/>
        <end position="679"/>
    </location>
</feature>
<dbReference type="FunFam" id="1.10.510.10:FF:000021">
    <property type="entry name" value="Serine/threonine protein kinase"/>
    <property type="match status" value="1"/>
</dbReference>
<dbReference type="SMART" id="SM00740">
    <property type="entry name" value="PASTA"/>
    <property type="match status" value="4"/>
</dbReference>
<evidence type="ECO:0000256" key="7">
    <source>
        <dbReference type="ARBA" id="ARBA00047899"/>
    </source>
</evidence>
<dbReference type="InterPro" id="IPR008271">
    <property type="entry name" value="Ser/Thr_kinase_AS"/>
</dbReference>
<keyword evidence="10" id="KW-1133">Transmembrane helix</keyword>
<dbReference type="PANTHER" id="PTHR43289">
    <property type="entry name" value="MITOGEN-ACTIVATED PROTEIN KINASE KINASE KINASE 20-RELATED"/>
    <property type="match status" value="1"/>
</dbReference>
<evidence type="ECO:0000256" key="9">
    <source>
        <dbReference type="SAM" id="MobiDB-lite"/>
    </source>
</evidence>
<evidence type="ECO:0000259" key="12">
    <source>
        <dbReference type="PROSITE" id="PS51178"/>
    </source>
</evidence>
<dbReference type="SUPFAM" id="SSF56112">
    <property type="entry name" value="Protein kinase-like (PK-like)"/>
    <property type="match status" value="1"/>
</dbReference>
<keyword evidence="2" id="KW-0723">Serine/threonine-protein kinase</keyword>
<dbReference type="Proteomes" id="UP000253495">
    <property type="component" value="Unassembled WGS sequence"/>
</dbReference>
<organism evidence="13 14">
    <name type="scientific">Halopolyspora algeriensis</name>
    <dbReference type="NCBI Taxonomy" id="1500506"/>
    <lineage>
        <taxon>Bacteria</taxon>
        <taxon>Bacillati</taxon>
        <taxon>Actinomycetota</taxon>
        <taxon>Actinomycetes</taxon>
        <taxon>Actinomycetes incertae sedis</taxon>
        <taxon>Halopolyspora</taxon>
    </lineage>
</organism>
<dbReference type="Gene3D" id="3.30.10.20">
    <property type="match status" value="4"/>
</dbReference>
<evidence type="ECO:0000256" key="2">
    <source>
        <dbReference type="ARBA" id="ARBA00022527"/>
    </source>
</evidence>
<keyword evidence="3" id="KW-0808">Transferase</keyword>
<comment type="caution">
    <text evidence="13">The sequence shown here is derived from an EMBL/GenBank/DDBJ whole genome shotgun (WGS) entry which is preliminary data.</text>
</comment>
<dbReference type="RefSeq" id="WP_257233638.1">
    <property type="nucleotide sequence ID" value="NZ_QPJC01000005.1"/>
</dbReference>
<dbReference type="PROSITE" id="PS50011">
    <property type="entry name" value="PROTEIN_KINASE_DOM"/>
    <property type="match status" value="1"/>
</dbReference>
<feature type="domain" description="Protein kinase" evidence="11">
    <location>
        <begin position="22"/>
        <end position="289"/>
    </location>
</feature>
<dbReference type="CDD" id="cd14014">
    <property type="entry name" value="STKc_PknB_like"/>
    <property type="match status" value="1"/>
</dbReference>
<dbReference type="GO" id="GO:0045717">
    <property type="term" value="P:negative regulation of fatty acid biosynthetic process"/>
    <property type="evidence" value="ECO:0007669"/>
    <property type="project" value="UniProtKB-ARBA"/>
</dbReference>
<evidence type="ECO:0000313" key="14">
    <source>
        <dbReference type="Proteomes" id="UP000253495"/>
    </source>
</evidence>
<dbReference type="EC" id="2.7.11.1" evidence="1"/>
<dbReference type="InterPro" id="IPR005543">
    <property type="entry name" value="PASTA_dom"/>
</dbReference>
<feature type="domain" description="PASTA" evidence="12">
    <location>
        <begin position="549"/>
        <end position="618"/>
    </location>
</feature>
<evidence type="ECO:0000256" key="6">
    <source>
        <dbReference type="ARBA" id="ARBA00022840"/>
    </source>
</evidence>